<keyword evidence="3" id="KW-1185">Reference proteome</keyword>
<feature type="region of interest" description="Disordered" evidence="1">
    <location>
        <begin position="136"/>
        <end position="218"/>
    </location>
</feature>
<evidence type="ECO:0000256" key="1">
    <source>
        <dbReference type="SAM" id="MobiDB-lite"/>
    </source>
</evidence>
<dbReference type="RefSeq" id="XP_060407441.1">
    <property type="nucleotide sequence ID" value="XM_060559357.1"/>
</dbReference>
<name>A0AAD8PK07_9PEZI</name>
<reference evidence="2" key="1">
    <citation type="submission" date="2021-06" db="EMBL/GenBank/DDBJ databases">
        <title>Comparative genomics, transcriptomics and evolutionary studies reveal genomic signatures of adaptation to plant cell wall in hemibiotrophic fungi.</title>
        <authorList>
            <consortium name="DOE Joint Genome Institute"/>
            <person name="Baroncelli R."/>
            <person name="Diaz J.F."/>
            <person name="Benocci T."/>
            <person name="Peng M."/>
            <person name="Battaglia E."/>
            <person name="Haridas S."/>
            <person name="Andreopoulos W."/>
            <person name="Labutti K."/>
            <person name="Pangilinan J."/>
            <person name="Floch G.L."/>
            <person name="Makela M.R."/>
            <person name="Henrissat B."/>
            <person name="Grigoriev I.V."/>
            <person name="Crouch J.A."/>
            <person name="De Vries R.P."/>
            <person name="Sukno S.A."/>
            <person name="Thon M.R."/>
        </authorList>
    </citation>
    <scope>NUCLEOTIDE SEQUENCE</scope>
    <source>
        <strain evidence="2">CBS 125086</strain>
    </source>
</reference>
<proteinExistence type="predicted"/>
<protein>
    <submittedName>
        <fullName evidence="2">Uncharacterized protein</fullName>
    </submittedName>
</protein>
<dbReference type="AlphaFoldDB" id="A0AAD8PK07"/>
<accession>A0AAD8PK07</accession>
<dbReference type="GeneID" id="85443597"/>
<sequence length="218" mass="23709">MDSDGSLNKKSSNSNKKNGDGKKNIDSHLRARQVWRFRQHLLATNPESPKLAVINDVDDGYQYLAFLGWKEPALAPDNEQWPSGWNDRPDTLGTFGTWIKVTFVEWQQKWADEALSATGSSSVMKAALAAVVPVASDPNQSCPGESGLGDGDEYAGSVATTTSAEAGTVARSILGSQSQEREDADDEVEREASRREVEAASSSQHHHGIQRAKDVHTE</sequence>
<feature type="compositionally biased region" description="Low complexity" evidence="1">
    <location>
        <begin position="1"/>
        <end position="16"/>
    </location>
</feature>
<organism evidence="2 3">
    <name type="scientific">Colletotrichum navitas</name>
    <dbReference type="NCBI Taxonomy" id="681940"/>
    <lineage>
        <taxon>Eukaryota</taxon>
        <taxon>Fungi</taxon>
        <taxon>Dikarya</taxon>
        <taxon>Ascomycota</taxon>
        <taxon>Pezizomycotina</taxon>
        <taxon>Sordariomycetes</taxon>
        <taxon>Hypocreomycetidae</taxon>
        <taxon>Glomerellales</taxon>
        <taxon>Glomerellaceae</taxon>
        <taxon>Colletotrichum</taxon>
        <taxon>Colletotrichum graminicola species complex</taxon>
    </lineage>
</organism>
<feature type="region of interest" description="Disordered" evidence="1">
    <location>
        <begin position="1"/>
        <end position="26"/>
    </location>
</feature>
<comment type="caution">
    <text evidence="2">The sequence shown here is derived from an EMBL/GenBank/DDBJ whole genome shotgun (WGS) entry which is preliminary data.</text>
</comment>
<feature type="compositionally biased region" description="Basic and acidic residues" evidence="1">
    <location>
        <begin position="17"/>
        <end position="26"/>
    </location>
</feature>
<dbReference type="Proteomes" id="UP001230504">
    <property type="component" value="Unassembled WGS sequence"/>
</dbReference>
<dbReference type="EMBL" id="JAHLJV010000151">
    <property type="protein sequence ID" value="KAK1566250.1"/>
    <property type="molecule type" value="Genomic_DNA"/>
</dbReference>
<evidence type="ECO:0000313" key="3">
    <source>
        <dbReference type="Proteomes" id="UP001230504"/>
    </source>
</evidence>
<evidence type="ECO:0000313" key="2">
    <source>
        <dbReference type="EMBL" id="KAK1566250.1"/>
    </source>
</evidence>
<gene>
    <name evidence="2" type="ORF">LY79DRAFT_572397</name>
</gene>